<keyword evidence="9 11" id="KW-0788">Thiol protease</keyword>
<dbReference type="PANTHER" id="PTHR21646">
    <property type="entry name" value="UBIQUITIN CARBOXYL-TERMINAL HYDROLASE"/>
    <property type="match status" value="1"/>
</dbReference>
<dbReference type="FunFam" id="1.10.8.10:FF:000086">
    <property type="entry name" value="Ubiquitin carboxyl-terminal hydrolase"/>
    <property type="match status" value="1"/>
</dbReference>
<evidence type="ECO:0000256" key="1">
    <source>
        <dbReference type="ARBA" id="ARBA00000707"/>
    </source>
</evidence>
<dbReference type="GO" id="GO:0004843">
    <property type="term" value="F:cysteine-type deubiquitinase activity"/>
    <property type="evidence" value="ECO:0007669"/>
    <property type="project" value="UniProtKB-UniRule"/>
</dbReference>
<evidence type="ECO:0000259" key="18">
    <source>
        <dbReference type="PROSITE" id="PS50271"/>
    </source>
</evidence>
<dbReference type="GO" id="GO:0016579">
    <property type="term" value="P:protein deubiquitination"/>
    <property type="evidence" value="ECO:0007669"/>
    <property type="project" value="InterPro"/>
</dbReference>
<dbReference type="PIRSF" id="PIRSF016308">
    <property type="entry name" value="UBP"/>
    <property type="match status" value="1"/>
</dbReference>
<dbReference type="SUPFAM" id="SSF57850">
    <property type="entry name" value="RING/U-box"/>
    <property type="match status" value="1"/>
</dbReference>
<dbReference type="SUPFAM" id="SSF46934">
    <property type="entry name" value="UBA-like"/>
    <property type="match status" value="1"/>
</dbReference>
<evidence type="ECO:0000313" key="19">
    <source>
        <dbReference type="EMBL" id="KAF5814925.1"/>
    </source>
</evidence>
<dbReference type="GO" id="GO:0007154">
    <property type="term" value="P:cell communication"/>
    <property type="evidence" value="ECO:0007669"/>
    <property type="project" value="UniProtKB-ARBA"/>
</dbReference>
<dbReference type="FunFam" id="3.30.40.10:FF:000371">
    <property type="entry name" value="Ubiquitin carboxyl-terminal hydrolase"/>
    <property type="match status" value="1"/>
</dbReference>
<reference evidence="19" key="2">
    <citation type="submission" date="2020-06" db="EMBL/GenBank/DDBJ databases">
        <title>Helianthus annuus Genome sequencing and assembly Release 2.</title>
        <authorList>
            <person name="Gouzy J."/>
            <person name="Langlade N."/>
            <person name="Munos S."/>
        </authorList>
    </citation>
    <scope>NUCLEOTIDE SEQUENCE</scope>
    <source>
        <tissue evidence="19">Leaves</tissue>
    </source>
</reference>
<dbReference type="InterPro" id="IPR038765">
    <property type="entry name" value="Papain-like_cys_pep_sf"/>
</dbReference>
<reference evidence="19" key="1">
    <citation type="journal article" date="2017" name="Nature">
        <title>The sunflower genome provides insights into oil metabolism, flowering and Asterid evolution.</title>
        <authorList>
            <person name="Badouin H."/>
            <person name="Gouzy J."/>
            <person name="Grassa C.J."/>
            <person name="Murat F."/>
            <person name="Staton S.E."/>
            <person name="Cottret L."/>
            <person name="Lelandais-Briere C."/>
            <person name="Owens G.L."/>
            <person name="Carrere S."/>
            <person name="Mayjonade B."/>
            <person name="Legrand L."/>
            <person name="Gill N."/>
            <person name="Kane N.C."/>
            <person name="Bowers J.E."/>
            <person name="Hubner S."/>
            <person name="Bellec A."/>
            <person name="Berard A."/>
            <person name="Berges H."/>
            <person name="Blanchet N."/>
            <person name="Boniface M.C."/>
            <person name="Brunel D."/>
            <person name="Catrice O."/>
            <person name="Chaidir N."/>
            <person name="Claudel C."/>
            <person name="Donnadieu C."/>
            <person name="Faraut T."/>
            <person name="Fievet G."/>
            <person name="Helmstetter N."/>
            <person name="King M."/>
            <person name="Knapp S.J."/>
            <person name="Lai Z."/>
            <person name="Le Paslier M.C."/>
            <person name="Lippi Y."/>
            <person name="Lorenzon L."/>
            <person name="Mandel J.R."/>
            <person name="Marage G."/>
            <person name="Marchand G."/>
            <person name="Marquand E."/>
            <person name="Bret-Mestries E."/>
            <person name="Morien E."/>
            <person name="Nambeesan S."/>
            <person name="Nguyen T."/>
            <person name="Pegot-Espagnet P."/>
            <person name="Pouilly N."/>
            <person name="Raftis F."/>
            <person name="Sallet E."/>
            <person name="Schiex T."/>
            <person name="Thomas J."/>
            <person name="Vandecasteele C."/>
            <person name="Vares D."/>
            <person name="Vear F."/>
            <person name="Vautrin S."/>
            <person name="Crespi M."/>
            <person name="Mangin B."/>
            <person name="Burke J.M."/>
            <person name="Salse J."/>
            <person name="Munos S."/>
            <person name="Vincourt P."/>
            <person name="Rieseberg L.H."/>
            <person name="Langlade N.B."/>
        </authorList>
    </citation>
    <scope>NUCLEOTIDE SEQUENCE</scope>
    <source>
        <tissue evidence="19">Leaves</tissue>
    </source>
</reference>
<dbReference type="PROSITE" id="PS00973">
    <property type="entry name" value="USP_2"/>
    <property type="match status" value="1"/>
</dbReference>
<feature type="domain" description="UBA" evidence="16">
    <location>
        <begin position="614"/>
        <end position="655"/>
    </location>
</feature>
<dbReference type="InterPro" id="IPR015940">
    <property type="entry name" value="UBA"/>
</dbReference>
<dbReference type="PANTHER" id="PTHR21646:SF10">
    <property type="entry name" value="UBIQUITIN CARBOXYL-TERMINAL HYDROLASE 14"/>
    <property type="match status" value="1"/>
</dbReference>
<dbReference type="Pfam" id="PF02148">
    <property type="entry name" value="zf-UBP"/>
    <property type="match status" value="1"/>
</dbReference>
<feature type="domain" description="USP" evidence="17">
    <location>
        <begin position="310"/>
        <end position="790"/>
    </location>
</feature>
<dbReference type="InterPro" id="IPR041432">
    <property type="entry name" value="UBP13_Znf-UBP_var"/>
</dbReference>
<evidence type="ECO:0000256" key="12">
    <source>
        <dbReference type="PIRSR" id="PIRSR016308-1"/>
    </source>
</evidence>
<evidence type="ECO:0000256" key="11">
    <source>
        <dbReference type="PIRNR" id="PIRNR016308"/>
    </source>
</evidence>
<feature type="domain" description="UBP-type" evidence="18">
    <location>
        <begin position="158"/>
        <end position="268"/>
    </location>
</feature>
<gene>
    <name evidence="19" type="ORF">HanXRQr2_Chr03g0116671</name>
</gene>
<evidence type="ECO:0000256" key="6">
    <source>
        <dbReference type="ARBA" id="ARBA00022771"/>
    </source>
</evidence>
<evidence type="ECO:0000256" key="14">
    <source>
        <dbReference type="PROSITE-ProRule" id="PRU00502"/>
    </source>
</evidence>
<feature type="active site" description="Nucleophile" evidence="12">
    <location>
        <position position="319"/>
    </location>
</feature>
<dbReference type="PROSITE" id="PS00972">
    <property type="entry name" value="USP_1"/>
    <property type="match status" value="1"/>
</dbReference>
<evidence type="ECO:0000256" key="8">
    <source>
        <dbReference type="ARBA" id="ARBA00022801"/>
    </source>
</evidence>
<dbReference type="PROSITE" id="PS50271">
    <property type="entry name" value="ZF_UBP"/>
    <property type="match status" value="1"/>
</dbReference>
<dbReference type="InterPro" id="IPR018200">
    <property type="entry name" value="USP_CS"/>
</dbReference>
<dbReference type="SUPFAM" id="SSF54001">
    <property type="entry name" value="Cysteine proteinases"/>
    <property type="match status" value="1"/>
</dbReference>
<keyword evidence="20" id="KW-1185">Reference proteome</keyword>
<dbReference type="GO" id="GO:0023052">
    <property type="term" value="P:signaling"/>
    <property type="evidence" value="ECO:0007669"/>
    <property type="project" value="UniProtKB-ARBA"/>
</dbReference>
<comment type="caution">
    <text evidence="19">The sequence shown here is derived from an EMBL/GenBank/DDBJ whole genome shotgun (WGS) entry which is preliminary data.</text>
</comment>
<dbReference type="SMART" id="SM00290">
    <property type="entry name" value="ZnF_UBP"/>
    <property type="match status" value="1"/>
</dbReference>
<protein>
    <recommendedName>
        <fullName evidence="11 15">Ubiquitin carboxyl-terminal hydrolase</fullName>
        <ecNumber evidence="11 15">3.4.19.12</ecNumber>
    </recommendedName>
</protein>
<keyword evidence="7 11" id="KW-0833">Ubl conjugation pathway</keyword>
<evidence type="ECO:0000256" key="7">
    <source>
        <dbReference type="ARBA" id="ARBA00022786"/>
    </source>
</evidence>
<dbReference type="PROSITE" id="PS50030">
    <property type="entry name" value="UBA"/>
    <property type="match status" value="2"/>
</dbReference>
<comment type="similarity">
    <text evidence="2 11 15">Belongs to the peptidase C19 family.</text>
</comment>
<evidence type="ECO:0000256" key="10">
    <source>
        <dbReference type="ARBA" id="ARBA00022833"/>
    </source>
</evidence>
<dbReference type="Gene3D" id="3.30.40.10">
    <property type="entry name" value="Zinc/RING finger domain, C3HC4 (zinc finger)"/>
    <property type="match status" value="2"/>
</dbReference>
<dbReference type="GO" id="GO:0008270">
    <property type="term" value="F:zinc ion binding"/>
    <property type="evidence" value="ECO:0007669"/>
    <property type="project" value="UniProtKB-UniRule"/>
</dbReference>
<dbReference type="InterPro" id="IPR001607">
    <property type="entry name" value="Znf_UBP"/>
</dbReference>
<dbReference type="SMART" id="SM00165">
    <property type="entry name" value="UBA"/>
    <property type="match status" value="2"/>
</dbReference>
<evidence type="ECO:0000256" key="2">
    <source>
        <dbReference type="ARBA" id="ARBA00009085"/>
    </source>
</evidence>
<evidence type="ECO:0000256" key="3">
    <source>
        <dbReference type="ARBA" id="ARBA00022670"/>
    </source>
</evidence>
<dbReference type="EMBL" id="MNCJ02000318">
    <property type="protein sequence ID" value="KAF5814925.1"/>
    <property type="molecule type" value="Genomic_DNA"/>
</dbReference>
<dbReference type="Gene3D" id="3.90.70.10">
    <property type="entry name" value="Cysteine proteinases"/>
    <property type="match status" value="1"/>
</dbReference>
<dbReference type="GO" id="GO:0006508">
    <property type="term" value="P:proteolysis"/>
    <property type="evidence" value="ECO:0007669"/>
    <property type="project" value="UniProtKB-KW"/>
</dbReference>
<accession>A0A9K3NWT0</accession>
<dbReference type="EC" id="3.4.19.12" evidence="11 15"/>
<feature type="active site" description="Proton acceptor" evidence="12">
    <location>
        <position position="752"/>
    </location>
</feature>
<feature type="domain" description="UBA" evidence="16">
    <location>
        <begin position="672"/>
        <end position="712"/>
    </location>
</feature>
<proteinExistence type="inferred from homology"/>
<feature type="binding site" evidence="13">
    <location>
        <position position="185"/>
    </location>
    <ligand>
        <name>Zn(2+)</name>
        <dbReference type="ChEBI" id="CHEBI:29105"/>
    </ligand>
</feature>
<organism evidence="19 20">
    <name type="scientific">Helianthus annuus</name>
    <name type="common">Common sunflower</name>
    <dbReference type="NCBI Taxonomy" id="4232"/>
    <lineage>
        <taxon>Eukaryota</taxon>
        <taxon>Viridiplantae</taxon>
        <taxon>Streptophyta</taxon>
        <taxon>Embryophyta</taxon>
        <taxon>Tracheophyta</taxon>
        <taxon>Spermatophyta</taxon>
        <taxon>Magnoliopsida</taxon>
        <taxon>eudicotyledons</taxon>
        <taxon>Gunneridae</taxon>
        <taxon>Pentapetalae</taxon>
        <taxon>asterids</taxon>
        <taxon>campanulids</taxon>
        <taxon>Asterales</taxon>
        <taxon>Asteraceae</taxon>
        <taxon>Asteroideae</taxon>
        <taxon>Heliantheae alliance</taxon>
        <taxon>Heliantheae</taxon>
        <taxon>Helianthus</taxon>
    </lineage>
</organism>
<keyword evidence="8 11" id="KW-0378">Hydrolase</keyword>
<keyword evidence="5" id="KW-0677">Repeat</keyword>
<comment type="catalytic activity">
    <reaction evidence="1 11 15">
        <text>Thiol-dependent hydrolysis of ester, thioester, amide, peptide and isopeptide bonds formed by the C-terminal Gly of ubiquitin (a 76-residue protein attached to proteins as an intracellular targeting signal).</text>
        <dbReference type="EC" id="3.4.19.12"/>
    </reaction>
</comment>
<dbReference type="Gramene" id="mRNA:HanXRQr2_Chr03g0116671">
    <property type="protein sequence ID" value="mRNA:HanXRQr2_Chr03g0116671"/>
    <property type="gene ID" value="HanXRQr2_Chr03g0116671"/>
</dbReference>
<dbReference type="InterPro" id="IPR050185">
    <property type="entry name" value="Ub_carboxyl-term_hydrolase"/>
</dbReference>
<name>A0A9K3NWT0_HELAN</name>
<dbReference type="AlphaFoldDB" id="A0A9K3NWT0"/>
<dbReference type="InterPro" id="IPR009060">
    <property type="entry name" value="UBA-like_sf"/>
</dbReference>
<dbReference type="Pfam" id="PF17807">
    <property type="entry name" value="zf-UBP_var"/>
    <property type="match status" value="1"/>
</dbReference>
<keyword evidence="4 11" id="KW-0479">Metal-binding</keyword>
<feature type="binding site" evidence="13">
    <location>
        <position position="182"/>
    </location>
    <ligand>
        <name>Zn(2+)</name>
        <dbReference type="ChEBI" id="CHEBI:29105"/>
    </ligand>
</feature>
<evidence type="ECO:0000256" key="4">
    <source>
        <dbReference type="ARBA" id="ARBA00022723"/>
    </source>
</evidence>
<dbReference type="Gene3D" id="1.10.8.10">
    <property type="entry name" value="DNA helicase RuvA subunit, C-terminal domain"/>
    <property type="match status" value="2"/>
</dbReference>
<dbReference type="Pfam" id="PF00627">
    <property type="entry name" value="UBA"/>
    <property type="match status" value="2"/>
</dbReference>
<comment type="function">
    <text evidence="15">Recognizes and hydrolyzes the peptide bond at the C-terminal Gly of ubiquitin. Involved in the processing of poly-ubiquitin precursors as well as that of ubiquitinated proteins.</text>
</comment>
<dbReference type="FunFam" id="1.10.8.10:FF:000103">
    <property type="entry name" value="Ubiquitin carboxyl-terminal hydrolase"/>
    <property type="match status" value="1"/>
</dbReference>
<dbReference type="CDD" id="cd02658">
    <property type="entry name" value="Peptidase_C19B"/>
    <property type="match status" value="1"/>
</dbReference>
<dbReference type="Pfam" id="PF00443">
    <property type="entry name" value="UCH"/>
    <property type="match status" value="1"/>
</dbReference>
<sequence>MELELLRSNLSKVRIPEPTNRIYKQECCISFHTPSSEGGLFVDMNTFLAFGKDYVGWNFEKTGNPVYLHIEQTKKPIPEDRPLKKPTLLAIGIDGGFDNQEPEYDETYSIVILPDYATLPFPSVALPEKVRLAVDAILIAEGAERKEQIASWTADKKQVSQHALTLKQIDNGVRIPPSGWKCAKCDKTENLWLNLTDGMILCGRKLWDGSGGNNHAVEHYNETHYPLAVKLGTITSDLEGADVFSYPEDDSVTDPLLAEHLAFFGIDFSSLQKTEMTTAEKELDQNTNFDWNRIQESGQEVEPLFGPGYTGLTNLGNSCYLAATMQVIFSTNSFCSRYYKNQSLKTAFDIAPADPTVDLNMQLTKLAHGLLSGQYSIPAVHNDDVDSSSSAKQEGIRPRMFKAVIAASHPEFSTMRQQDALEFFLHLIDQVERVNASNPEADPARSFKFGIEERLQCPSGKVAYNKRNDYTLSLNIPLEKATNKKELEEFHKLKAQKEAEGKDISSDEIVRPRVPLSDCLDSFSHPEEVQGFYSTALKARTTAIKTAGLTSFPDYLVLHMRKFVMETGWVPKKLDVYIDVDDVIDISHMRSKGLQPGEELLPEDGGEEESTKLLPNEDIVSQLASMGFNHLHCQKAAINTSNAGVEEAMNWLLSHMDDPDIDAPIRKEAKNEVDPSKVATLVSFGFDEEIARKALKASGGDIEKATDWIFNPSAAADAATSSSVDATLSDGDGKYRLIGLVSHMGTSTQCGHYVAHVYKEGRWVIFNDNKVGVSKNPPKDMAYLYFYERIQS</sequence>
<dbReference type="InterPro" id="IPR001394">
    <property type="entry name" value="Peptidase_C19_UCH"/>
</dbReference>
<evidence type="ECO:0000313" key="20">
    <source>
        <dbReference type="Proteomes" id="UP000215914"/>
    </source>
</evidence>
<dbReference type="Proteomes" id="UP000215914">
    <property type="component" value="Unassembled WGS sequence"/>
</dbReference>
<keyword evidence="6 14" id="KW-0863">Zinc-finger</keyword>
<dbReference type="PROSITE" id="PS50235">
    <property type="entry name" value="USP_3"/>
    <property type="match status" value="1"/>
</dbReference>
<dbReference type="FunFam" id="3.90.70.10:FF:000099">
    <property type="entry name" value="Ubiquitin carboxyl-terminal hydrolase"/>
    <property type="match status" value="1"/>
</dbReference>
<evidence type="ECO:0000256" key="15">
    <source>
        <dbReference type="RuleBase" id="RU366025"/>
    </source>
</evidence>
<keyword evidence="10 11" id="KW-0862">Zinc</keyword>
<evidence type="ECO:0000256" key="9">
    <source>
        <dbReference type="ARBA" id="ARBA00022807"/>
    </source>
</evidence>
<evidence type="ECO:0000256" key="13">
    <source>
        <dbReference type="PIRSR" id="PIRSR016308-3"/>
    </source>
</evidence>
<evidence type="ECO:0000256" key="5">
    <source>
        <dbReference type="ARBA" id="ARBA00022737"/>
    </source>
</evidence>
<evidence type="ECO:0000259" key="16">
    <source>
        <dbReference type="PROSITE" id="PS50030"/>
    </source>
</evidence>
<feature type="binding site" evidence="13">
    <location>
        <position position="215"/>
    </location>
    <ligand>
        <name>Zn(2+)</name>
        <dbReference type="ChEBI" id="CHEBI:29105"/>
    </ligand>
</feature>
<evidence type="ECO:0000259" key="17">
    <source>
        <dbReference type="PROSITE" id="PS50235"/>
    </source>
</evidence>
<dbReference type="InterPro" id="IPR016652">
    <property type="entry name" value="Ubiquitinyl_hydrolase"/>
</dbReference>
<dbReference type="InterPro" id="IPR028889">
    <property type="entry name" value="USP"/>
</dbReference>
<dbReference type="InterPro" id="IPR013083">
    <property type="entry name" value="Znf_RING/FYVE/PHD"/>
</dbReference>
<keyword evidence="3 11" id="KW-0645">Protease</keyword>
<feature type="binding site" evidence="13">
    <location>
        <position position="202"/>
    </location>
    <ligand>
        <name>Zn(2+)</name>
        <dbReference type="ChEBI" id="CHEBI:29105"/>
    </ligand>
</feature>
<dbReference type="FunFam" id="3.30.40.10:FF:000026">
    <property type="entry name" value="Ubiquitin carboxyl-terminal hydrolase"/>
    <property type="match status" value="1"/>
</dbReference>